<evidence type="ECO:0000256" key="3">
    <source>
        <dbReference type="ARBA" id="ARBA00022801"/>
    </source>
</evidence>
<evidence type="ECO:0000256" key="4">
    <source>
        <dbReference type="ARBA" id="ARBA00022960"/>
    </source>
</evidence>
<feature type="transmembrane region" description="Helical" evidence="8">
    <location>
        <begin position="363"/>
        <end position="383"/>
    </location>
</feature>
<evidence type="ECO:0000256" key="5">
    <source>
        <dbReference type="ARBA" id="ARBA00022984"/>
    </source>
</evidence>
<keyword evidence="11" id="KW-0645">Protease</keyword>
<accession>A0ABS2N8C5</accession>
<evidence type="ECO:0000313" key="11">
    <source>
        <dbReference type="EMBL" id="MBM7584117.1"/>
    </source>
</evidence>
<dbReference type="InterPro" id="IPR018044">
    <property type="entry name" value="Peptidase_S11"/>
</dbReference>
<proteinExistence type="inferred from homology"/>
<feature type="signal peptide" evidence="9">
    <location>
        <begin position="1"/>
        <end position="20"/>
    </location>
</feature>
<keyword evidence="12" id="KW-1185">Reference proteome</keyword>
<keyword evidence="3 11" id="KW-0378">Hydrolase</keyword>
<feature type="chain" id="PRO_5045244901" evidence="9">
    <location>
        <begin position="21"/>
        <end position="390"/>
    </location>
</feature>
<dbReference type="EC" id="3.4.16.4" evidence="11"/>
<evidence type="ECO:0000256" key="8">
    <source>
        <dbReference type="SAM" id="Phobius"/>
    </source>
</evidence>
<evidence type="ECO:0000256" key="6">
    <source>
        <dbReference type="ARBA" id="ARBA00023316"/>
    </source>
</evidence>
<dbReference type="SUPFAM" id="SSF56601">
    <property type="entry name" value="beta-lactamase/transpeptidase-like"/>
    <property type="match status" value="1"/>
</dbReference>
<keyword evidence="11" id="KW-0121">Carboxypeptidase</keyword>
<organism evidence="11 12">
    <name type="scientific">Rossellomorea pakistanensis</name>
    <dbReference type="NCBI Taxonomy" id="992288"/>
    <lineage>
        <taxon>Bacteria</taxon>
        <taxon>Bacillati</taxon>
        <taxon>Bacillota</taxon>
        <taxon>Bacilli</taxon>
        <taxon>Bacillales</taxon>
        <taxon>Bacillaceae</taxon>
        <taxon>Rossellomorea</taxon>
    </lineage>
</organism>
<protein>
    <submittedName>
        <fullName evidence="11">D-alanyl-D-alanine carboxypeptidase</fullName>
        <ecNumber evidence="11">3.4.16.4</ecNumber>
    </submittedName>
</protein>
<dbReference type="InterPro" id="IPR012338">
    <property type="entry name" value="Beta-lactam/transpept-like"/>
</dbReference>
<keyword evidence="5" id="KW-0573">Peptidoglycan synthesis</keyword>
<dbReference type="InterPro" id="IPR001967">
    <property type="entry name" value="Peptidase_S11_N"/>
</dbReference>
<comment type="similarity">
    <text evidence="1 7">Belongs to the peptidase S11 family.</text>
</comment>
<dbReference type="PANTHER" id="PTHR21581">
    <property type="entry name" value="D-ALANYL-D-ALANINE CARBOXYPEPTIDASE"/>
    <property type="match status" value="1"/>
</dbReference>
<evidence type="ECO:0000256" key="1">
    <source>
        <dbReference type="ARBA" id="ARBA00007164"/>
    </source>
</evidence>
<evidence type="ECO:0000256" key="7">
    <source>
        <dbReference type="RuleBase" id="RU004016"/>
    </source>
</evidence>
<keyword evidence="2 9" id="KW-0732">Signal</keyword>
<dbReference type="RefSeq" id="WP_205168307.1">
    <property type="nucleotide sequence ID" value="NZ_JAFBDZ010000001.1"/>
</dbReference>
<evidence type="ECO:0000259" key="10">
    <source>
        <dbReference type="Pfam" id="PF00768"/>
    </source>
</evidence>
<dbReference type="EMBL" id="JAFBDZ010000001">
    <property type="protein sequence ID" value="MBM7584117.1"/>
    <property type="molecule type" value="Genomic_DNA"/>
</dbReference>
<sequence>MKKILSILLILMFISTNVKAEEFKVNKPEMLFSQAAIVMDTETGSILYSKNKDKKMNPASITKVATAIYALEHGNLEDIVTISQNAANTEGSSVYLLPGEKMSLRQLLQGMMVNSGNDAAVAIAEHLDGSVGNFSKNINQFLNENIGVDNTHFTNPHGLYDQHHYTTAFDMGKITNYAMKNEEFKKLFSIEELPWSGKGWETTLINHHRMLIGEILYPEVTGGKNGFVDEAKHTLITTAKNNHLSITIVVMKAQSKKAIYRDTKSLLDYGLKGFTRSMMSKDTQFTFGDNIYKLTDNLVYTHPKDGDVTEKLTPEGNLTLLNSANEEIYSVDLESQRTNKNREPSTVSATTGHVIPGNLNKVIILYPIFLYLILLVIAGISMFRQREQNI</sequence>
<evidence type="ECO:0000313" key="12">
    <source>
        <dbReference type="Proteomes" id="UP001646157"/>
    </source>
</evidence>
<dbReference type="Gene3D" id="3.40.710.10">
    <property type="entry name" value="DD-peptidase/beta-lactamase superfamily"/>
    <property type="match status" value="1"/>
</dbReference>
<reference evidence="11 12" key="1">
    <citation type="submission" date="2021-01" db="EMBL/GenBank/DDBJ databases">
        <title>Genomic Encyclopedia of Type Strains, Phase IV (KMG-IV): sequencing the most valuable type-strain genomes for metagenomic binning, comparative biology and taxonomic classification.</title>
        <authorList>
            <person name="Goeker M."/>
        </authorList>
    </citation>
    <scope>NUCLEOTIDE SEQUENCE [LARGE SCALE GENOMIC DNA]</scope>
    <source>
        <strain evidence="11 12">DSM 24834</strain>
    </source>
</reference>
<dbReference type="PANTHER" id="PTHR21581:SF33">
    <property type="entry name" value="D-ALANYL-D-ALANINE CARBOXYPEPTIDASE DACB"/>
    <property type="match status" value="1"/>
</dbReference>
<dbReference type="Proteomes" id="UP001646157">
    <property type="component" value="Unassembled WGS sequence"/>
</dbReference>
<keyword evidence="4" id="KW-0133">Cell shape</keyword>
<dbReference type="GO" id="GO:0009002">
    <property type="term" value="F:serine-type D-Ala-D-Ala carboxypeptidase activity"/>
    <property type="evidence" value="ECO:0007669"/>
    <property type="project" value="UniProtKB-EC"/>
</dbReference>
<name>A0ABS2N8C5_9BACI</name>
<keyword evidence="8" id="KW-0472">Membrane</keyword>
<keyword evidence="6" id="KW-0961">Cell wall biogenesis/degradation</keyword>
<comment type="caution">
    <text evidence="11">The sequence shown here is derived from an EMBL/GenBank/DDBJ whole genome shotgun (WGS) entry which is preliminary data.</text>
</comment>
<evidence type="ECO:0000256" key="9">
    <source>
        <dbReference type="SAM" id="SignalP"/>
    </source>
</evidence>
<gene>
    <name evidence="11" type="ORF">JOC86_000654</name>
</gene>
<dbReference type="Pfam" id="PF00768">
    <property type="entry name" value="Peptidase_S11"/>
    <property type="match status" value="1"/>
</dbReference>
<keyword evidence="8" id="KW-0812">Transmembrane</keyword>
<keyword evidence="8" id="KW-1133">Transmembrane helix</keyword>
<feature type="domain" description="Peptidase S11 D-alanyl-D-alanine carboxypeptidase A N-terminal" evidence="10">
    <location>
        <begin position="26"/>
        <end position="254"/>
    </location>
</feature>
<dbReference type="PRINTS" id="PR00725">
    <property type="entry name" value="DADACBPTASE1"/>
</dbReference>
<evidence type="ECO:0000256" key="2">
    <source>
        <dbReference type="ARBA" id="ARBA00022729"/>
    </source>
</evidence>